<dbReference type="Proteomes" id="UP000237347">
    <property type="component" value="Unassembled WGS sequence"/>
</dbReference>
<evidence type="ECO:0000313" key="3">
    <source>
        <dbReference type="Proteomes" id="UP000237347"/>
    </source>
</evidence>
<comment type="caution">
    <text evidence="2">The sequence shown here is derived from an EMBL/GenBank/DDBJ whole genome shotgun (WGS) entry which is preliminary data.</text>
</comment>
<accession>A0AAW0KFB5</accession>
<reference evidence="2 3" key="1">
    <citation type="journal article" date="2018" name="Sci. Data">
        <title>The draft genome sequence of cork oak.</title>
        <authorList>
            <person name="Ramos A.M."/>
            <person name="Usie A."/>
            <person name="Barbosa P."/>
            <person name="Barros P.M."/>
            <person name="Capote T."/>
            <person name="Chaves I."/>
            <person name="Simoes F."/>
            <person name="Abreu I."/>
            <person name="Carrasquinho I."/>
            <person name="Faro C."/>
            <person name="Guimaraes J.B."/>
            <person name="Mendonca D."/>
            <person name="Nobrega F."/>
            <person name="Rodrigues L."/>
            <person name="Saibo N.J.M."/>
            <person name="Varela M.C."/>
            <person name="Egas C."/>
            <person name="Matos J."/>
            <person name="Miguel C.M."/>
            <person name="Oliveira M.M."/>
            <person name="Ricardo C.P."/>
            <person name="Goncalves S."/>
        </authorList>
    </citation>
    <scope>NUCLEOTIDE SEQUENCE [LARGE SCALE GENOMIC DNA]</scope>
    <source>
        <strain evidence="3">cv. HL8</strain>
    </source>
</reference>
<dbReference type="GO" id="GO:1905202">
    <property type="term" value="C:methylcrotonoyl-CoA carboxylase complex"/>
    <property type="evidence" value="ECO:0007669"/>
    <property type="project" value="TreeGrafter"/>
</dbReference>
<dbReference type="Gene3D" id="3.90.226.10">
    <property type="entry name" value="2-enoyl-CoA Hydratase, Chain A, domain 1"/>
    <property type="match status" value="1"/>
</dbReference>
<protein>
    <submittedName>
        <fullName evidence="2">Methylcrotonoyl-coa carboxylase beta chain</fullName>
    </submittedName>
</protein>
<dbReference type="GO" id="GO:0004485">
    <property type="term" value="F:methylcrotonoyl-CoA carboxylase activity"/>
    <property type="evidence" value="ECO:0007669"/>
    <property type="project" value="TreeGrafter"/>
</dbReference>
<dbReference type="PANTHER" id="PTHR22855:SF13">
    <property type="entry name" value="METHYLCROTONOYL-COA CARBOXYLASE BETA CHAIN, MITOCHONDRIAL"/>
    <property type="match status" value="1"/>
</dbReference>
<evidence type="ECO:0000313" key="2">
    <source>
        <dbReference type="EMBL" id="KAK7837271.1"/>
    </source>
</evidence>
<dbReference type="SUPFAM" id="SSF52096">
    <property type="entry name" value="ClpP/crotonase"/>
    <property type="match status" value="1"/>
</dbReference>
<dbReference type="InterPro" id="IPR029045">
    <property type="entry name" value="ClpP/crotonase-like_dom_sf"/>
</dbReference>
<evidence type="ECO:0000256" key="1">
    <source>
        <dbReference type="ARBA" id="ARBA00006102"/>
    </source>
</evidence>
<name>A0AAW0KFB5_QUESU</name>
<dbReference type="AlphaFoldDB" id="A0AAW0KFB5"/>
<dbReference type="PANTHER" id="PTHR22855">
    <property type="entry name" value="ACETYL, PROPIONYL, PYRUVATE, AND GLUTACONYL CARBOXYLASE-RELATED"/>
    <property type="match status" value="1"/>
</dbReference>
<dbReference type="EMBL" id="PKMF04000332">
    <property type="protein sequence ID" value="KAK7837271.1"/>
    <property type="molecule type" value="Genomic_DNA"/>
</dbReference>
<dbReference type="GO" id="GO:0006552">
    <property type="term" value="P:L-leucine catabolic process"/>
    <property type="evidence" value="ECO:0007669"/>
    <property type="project" value="TreeGrafter"/>
</dbReference>
<sequence length="126" mass="14350">MIRALVRGAGCWGSRNPWMIAHPRRDFCLGLGVLPDSIDRNSKAMDELISDLQSHIAKWNNKEEEERFKAKIVEVYEKEGSSYYSTARLWDDGIIDPADTRKIIGLCISASLNCPAEDIRYGVFRM</sequence>
<dbReference type="GO" id="GO:0005739">
    <property type="term" value="C:mitochondrion"/>
    <property type="evidence" value="ECO:0007669"/>
    <property type="project" value="TreeGrafter"/>
</dbReference>
<comment type="similarity">
    <text evidence="1">Belongs to the AccD/PCCB family.</text>
</comment>
<keyword evidence="3" id="KW-1185">Reference proteome</keyword>
<organism evidence="2 3">
    <name type="scientific">Quercus suber</name>
    <name type="common">Cork oak</name>
    <dbReference type="NCBI Taxonomy" id="58331"/>
    <lineage>
        <taxon>Eukaryota</taxon>
        <taxon>Viridiplantae</taxon>
        <taxon>Streptophyta</taxon>
        <taxon>Embryophyta</taxon>
        <taxon>Tracheophyta</taxon>
        <taxon>Spermatophyta</taxon>
        <taxon>Magnoliopsida</taxon>
        <taxon>eudicotyledons</taxon>
        <taxon>Gunneridae</taxon>
        <taxon>Pentapetalae</taxon>
        <taxon>rosids</taxon>
        <taxon>fabids</taxon>
        <taxon>Fagales</taxon>
        <taxon>Fagaceae</taxon>
        <taxon>Quercus</taxon>
    </lineage>
</organism>
<proteinExistence type="inferred from homology"/>
<gene>
    <name evidence="2" type="primary">MCCB_0</name>
    <name evidence="2" type="ORF">CFP56_021408</name>
</gene>
<dbReference type="InterPro" id="IPR045190">
    <property type="entry name" value="MCCB/AccD1-like"/>
</dbReference>